<keyword evidence="3" id="KW-1185">Reference proteome</keyword>
<dbReference type="Gene3D" id="3.30.420.40">
    <property type="match status" value="2"/>
</dbReference>
<dbReference type="SUPFAM" id="SSF53067">
    <property type="entry name" value="Actin-like ATPase domain"/>
    <property type="match status" value="2"/>
</dbReference>
<dbReference type="InterPro" id="IPR002731">
    <property type="entry name" value="ATPase_BadF"/>
</dbReference>
<organism evidence="2 3">
    <name type="scientific">Streptomyces hebeiensis</name>
    <dbReference type="NCBI Taxonomy" id="229486"/>
    <lineage>
        <taxon>Bacteria</taxon>
        <taxon>Bacillati</taxon>
        <taxon>Actinomycetota</taxon>
        <taxon>Actinomycetes</taxon>
        <taxon>Kitasatosporales</taxon>
        <taxon>Streptomycetaceae</taxon>
        <taxon>Streptomyces</taxon>
    </lineage>
</organism>
<dbReference type="RefSeq" id="WP_344272995.1">
    <property type="nucleotide sequence ID" value="NZ_BAAAKV010000013.1"/>
</dbReference>
<sequence length="349" mass="35588">MTGAPSAGPASALYLGVDAGNSKTAALVSNTSGEVVGAGRSGCGDIYGAPTPEDAVAEVLAAVREALDQAGADVTAVRGAAFRLAGIDWPEDQEYWDAALSRRFPDALRRRSILNDGYAAIRCGSPGGVGISVTGGTAAAIAARGHGGELWDMGWWGQHEMGAVGLANEAFRAVFLAELGLGPRTALTAALLAHYDKPTTEALNHWLTRRQEQASVRERTSCARVVTAVAAGGDPVAVDIVRDQGHRFAQYAGVAARRTGLVGEGRPVSVVLSGSVLMAKDSPVAEALLSQLPAHVPGAVPLSSSLPPVTGALLDALGEGGVALADAAVADATVEKVTRTLPPDEFLAT</sequence>
<protein>
    <submittedName>
        <fullName evidence="2">BadF/BadG/BcrA/BcrD ATPase family protein</fullName>
    </submittedName>
</protein>
<dbReference type="EMBL" id="BAAAKV010000013">
    <property type="protein sequence ID" value="GAA1162502.1"/>
    <property type="molecule type" value="Genomic_DNA"/>
</dbReference>
<dbReference type="Pfam" id="PF01869">
    <property type="entry name" value="BcrAD_BadFG"/>
    <property type="match status" value="1"/>
</dbReference>
<feature type="domain" description="ATPase BadF/BadG/BcrA/BcrD type" evidence="1">
    <location>
        <begin position="15"/>
        <end position="314"/>
    </location>
</feature>
<gene>
    <name evidence="2" type="ORF">GCM10009654_18970</name>
</gene>
<evidence type="ECO:0000259" key="1">
    <source>
        <dbReference type="Pfam" id="PF01869"/>
    </source>
</evidence>
<proteinExistence type="predicted"/>
<dbReference type="InterPro" id="IPR052519">
    <property type="entry name" value="Euk-type_GlcNAc_Kinase"/>
</dbReference>
<dbReference type="PANTHER" id="PTHR43190">
    <property type="entry name" value="N-ACETYL-D-GLUCOSAMINE KINASE"/>
    <property type="match status" value="1"/>
</dbReference>
<evidence type="ECO:0000313" key="2">
    <source>
        <dbReference type="EMBL" id="GAA1162502.1"/>
    </source>
</evidence>
<comment type="caution">
    <text evidence="2">The sequence shown here is derived from an EMBL/GenBank/DDBJ whole genome shotgun (WGS) entry which is preliminary data.</text>
</comment>
<dbReference type="InterPro" id="IPR043129">
    <property type="entry name" value="ATPase_NBD"/>
</dbReference>
<accession>A0ABN1USG9</accession>
<evidence type="ECO:0000313" key="3">
    <source>
        <dbReference type="Proteomes" id="UP001501371"/>
    </source>
</evidence>
<dbReference type="PANTHER" id="PTHR43190:SF3">
    <property type="entry name" value="N-ACETYL-D-GLUCOSAMINE KINASE"/>
    <property type="match status" value="1"/>
</dbReference>
<name>A0ABN1USG9_9ACTN</name>
<dbReference type="Proteomes" id="UP001501371">
    <property type="component" value="Unassembled WGS sequence"/>
</dbReference>
<reference evidence="2 3" key="1">
    <citation type="journal article" date="2019" name="Int. J. Syst. Evol. Microbiol.">
        <title>The Global Catalogue of Microorganisms (GCM) 10K type strain sequencing project: providing services to taxonomists for standard genome sequencing and annotation.</title>
        <authorList>
            <consortium name="The Broad Institute Genomics Platform"/>
            <consortium name="The Broad Institute Genome Sequencing Center for Infectious Disease"/>
            <person name="Wu L."/>
            <person name="Ma J."/>
        </authorList>
    </citation>
    <scope>NUCLEOTIDE SEQUENCE [LARGE SCALE GENOMIC DNA]</scope>
    <source>
        <strain evidence="2 3">JCM 12696</strain>
    </source>
</reference>